<protein>
    <submittedName>
        <fullName evidence="2">Uncharacterized protein</fullName>
    </submittedName>
</protein>
<proteinExistence type="predicted"/>
<evidence type="ECO:0000313" key="2">
    <source>
        <dbReference type="EMBL" id="QJA85325.1"/>
    </source>
</evidence>
<organism evidence="2">
    <name type="scientific">viral metagenome</name>
    <dbReference type="NCBI Taxonomy" id="1070528"/>
    <lineage>
        <taxon>unclassified sequences</taxon>
        <taxon>metagenomes</taxon>
        <taxon>organismal metagenomes</taxon>
    </lineage>
</organism>
<gene>
    <name evidence="1" type="ORF">MM415A04781_0004</name>
    <name evidence="2" type="ORF">MM415B02232_0024</name>
</gene>
<evidence type="ECO:0000313" key="1">
    <source>
        <dbReference type="EMBL" id="QJA69313.1"/>
    </source>
</evidence>
<reference evidence="2" key="1">
    <citation type="submission" date="2020-03" db="EMBL/GenBank/DDBJ databases">
        <title>The deep terrestrial virosphere.</title>
        <authorList>
            <person name="Holmfeldt K."/>
            <person name="Nilsson E."/>
            <person name="Simone D."/>
            <person name="Lopez-Fernandez M."/>
            <person name="Wu X."/>
            <person name="de Brujin I."/>
            <person name="Lundin D."/>
            <person name="Andersson A."/>
            <person name="Bertilsson S."/>
            <person name="Dopson M."/>
        </authorList>
    </citation>
    <scope>NUCLEOTIDE SEQUENCE</scope>
    <source>
        <strain evidence="1">MM415A04781</strain>
        <strain evidence="2">MM415B02232</strain>
    </source>
</reference>
<dbReference type="AlphaFoldDB" id="A0A6M3KV90"/>
<dbReference type="EMBL" id="MT141695">
    <property type="protein sequence ID" value="QJA69313.1"/>
    <property type="molecule type" value="Genomic_DNA"/>
</dbReference>
<sequence>MTRDEAYQEYEESLSRISNQASVAMEVARATLHDRLSVIRNALHEELKAIRALDQKTKRSK</sequence>
<accession>A0A6M3KV90</accession>
<name>A0A6M3KV90_9ZZZZ</name>
<dbReference type="EMBL" id="MT142567">
    <property type="protein sequence ID" value="QJA85325.1"/>
    <property type="molecule type" value="Genomic_DNA"/>
</dbReference>